<dbReference type="CDD" id="cd09274">
    <property type="entry name" value="RNase_HI_RT_Ty3"/>
    <property type="match status" value="1"/>
</dbReference>
<sequence length="914" mass="103716">MTSSMMSTPAARAPLVAGELGHGGANRRYHRDEHDEGNSLRGGATEDDDWRRPATSSQKRRLRLDGVGGAPAVFGCNKGMDGFPTFRRRAFTLRKVQKRLKKLKASHIDPKQPFEHLFDSTLLSICYCVPRLIPGQGFNAHMPPHPPKNLIDVLGFVRELRMMALEVGYEVAPEYRQIPHDPNEEKCRVRVTLASDHEDLSSIKFEAGEESEGSATLTHAVYMLSAMDVVSVEQEKAAHDRENWNRGRICKLESKMVNTSCNIHSSEEEYFSEVYIDDVVVKSKEIDNHIADLRKVFERTRKYGLKMNPTKYAFGVSAGQILGFLVHERGIEVTQRSVNAIQKIQPPKDKKKLQELIGKINFVRRFISNLSGRLEPFTSLLWLKADQKFTWGAEQQEALDNIKEYLSSPPVLIPPQKGIPFILYLSAGDKSIGSVLIQELEGKERAVFYLSHRLLDAETRYSTMEKLCLCLYFSYTKLRHYLLSNECTVICKSDVVKYMLSAPILKGRVGKWIFSLTEFDLRYESPKAVKGQAIADFIVDHHDVSIGSVDIVPWTLFFDGSVCTHGCGIGLVIISPRGASFEFAYTIKPYATNNQAEYEAVLKGLQLLKEIEPDAIKIMGDSLLVISQLVGEYECKNDTLMVYNEKCRRLMEGFRLVALEHVSREENVEANDLAQGASGYKPMLKDEEGSIFVSDEFVQFPVSMGIKLLNSSPFYAQANGQAKASNKSLIKLIKRKISDYRRQWHTRLAETLWSYRMACHGSIQVPPYKLVYGHEAVLPREIRIGLGRTDLQDTLTADEYYNLMADEREDLVQSMLRALAKVTRDKERVAQHYNKKVVLKSFSEGEHAWKLILPIGTRDNKFDKWSPNWEGPFQIHKVVSKGAYMLQGLDGEVYGRTLNGTYLKKYYPSVWVNS</sequence>
<evidence type="ECO:0000256" key="1">
    <source>
        <dbReference type="SAM" id="MobiDB-lite"/>
    </source>
</evidence>
<dbReference type="InterPro" id="IPR041577">
    <property type="entry name" value="RT_RNaseH_2"/>
</dbReference>
<dbReference type="InterPro" id="IPR002156">
    <property type="entry name" value="RNaseH_domain"/>
</dbReference>
<evidence type="ECO:0000313" key="3">
    <source>
        <dbReference type="EMBL" id="ABA96936.2"/>
    </source>
</evidence>
<dbReference type="Gene3D" id="3.10.20.370">
    <property type="match status" value="1"/>
</dbReference>
<dbReference type="InterPro" id="IPR001584">
    <property type="entry name" value="Integrase_cat-core"/>
</dbReference>
<dbReference type="Pfam" id="PF13456">
    <property type="entry name" value="RVT_3"/>
    <property type="match status" value="1"/>
</dbReference>
<dbReference type="GO" id="GO:0004523">
    <property type="term" value="F:RNA-DNA hybrid ribonuclease activity"/>
    <property type="evidence" value="ECO:0007669"/>
    <property type="project" value="InterPro"/>
</dbReference>
<reference evidence="3" key="2">
    <citation type="submission" date="2005-04" db="EMBL/GenBank/DDBJ databases">
        <authorList>
            <person name="Buell C.R."/>
            <person name="Wing R.A."/>
            <person name="McCombie W.A."/>
            <person name="Ouyang S."/>
        </authorList>
    </citation>
    <scope>NUCLEOTIDE SEQUENCE</scope>
</reference>
<dbReference type="CDD" id="cd09279">
    <property type="entry name" value="RNase_HI_like"/>
    <property type="match status" value="1"/>
</dbReference>
<dbReference type="Pfam" id="PF00078">
    <property type="entry name" value="RVT_1"/>
    <property type="match status" value="1"/>
</dbReference>
<dbReference type="GO" id="GO:0003676">
    <property type="term" value="F:nucleic acid binding"/>
    <property type="evidence" value="ECO:0007669"/>
    <property type="project" value="InterPro"/>
</dbReference>
<dbReference type="InterPro" id="IPR000477">
    <property type="entry name" value="RT_dom"/>
</dbReference>
<reference evidence="3" key="3">
    <citation type="submission" date="2006-01" db="EMBL/GenBank/DDBJ databases">
        <authorList>
            <person name="Buell R."/>
        </authorList>
    </citation>
    <scope>NUCLEOTIDE SEQUENCE</scope>
</reference>
<dbReference type="AlphaFoldDB" id="Q2QUU5"/>
<dbReference type="PANTHER" id="PTHR48475:SF1">
    <property type="entry name" value="RNASE H TYPE-1 DOMAIN-CONTAINING PROTEIN"/>
    <property type="match status" value="1"/>
</dbReference>
<dbReference type="Gene3D" id="3.30.420.10">
    <property type="entry name" value="Ribonuclease H-like superfamily/Ribonuclease H"/>
    <property type="match status" value="2"/>
</dbReference>
<dbReference type="SUPFAM" id="SSF56672">
    <property type="entry name" value="DNA/RNA polymerases"/>
    <property type="match status" value="1"/>
</dbReference>
<dbReference type="InterPro" id="IPR043502">
    <property type="entry name" value="DNA/RNA_pol_sf"/>
</dbReference>
<feature type="domain" description="Integrase catalytic" evidence="2">
    <location>
        <begin position="609"/>
        <end position="775"/>
    </location>
</feature>
<organism evidence="3">
    <name type="scientific">Oryza sativa subsp. japonica</name>
    <name type="common">Rice</name>
    <dbReference type="NCBI Taxonomy" id="39947"/>
    <lineage>
        <taxon>Eukaryota</taxon>
        <taxon>Viridiplantae</taxon>
        <taxon>Streptophyta</taxon>
        <taxon>Embryophyta</taxon>
        <taxon>Tracheophyta</taxon>
        <taxon>Spermatophyta</taxon>
        <taxon>Magnoliopsida</taxon>
        <taxon>Liliopsida</taxon>
        <taxon>Poales</taxon>
        <taxon>Poaceae</taxon>
        <taxon>BOP clade</taxon>
        <taxon>Oryzoideae</taxon>
        <taxon>Oryzeae</taxon>
        <taxon>Oryzinae</taxon>
        <taxon>Oryza</taxon>
        <taxon>Oryza sativa</taxon>
    </lineage>
</organism>
<gene>
    <name evidence="3" type="ordered locus">LOC_Os12g15060</name>
</gene>
<dbReference type="GO" id="GO:0015074">
    <property type="term" value="P:DNA integration"/>
    <property type="evidence" value="ECO:0007669"/>
    <property type="project" value="InterPro"/>
</dbReference>
<dbReference type="Gene3D" id="3.30.70.270">
    <property type="match status" value="2"/>
</dbReference>
<dbReference type="PROSITE" id="PS50994">
    <property type="entry name" value="INTEGRASE"/>
    <property type="match status" value="1"/>
</dbReference>
<evidence type="ECO:0000259" key="2">
    <source>
        <dbReference type="PROSITE" id="PS50994"/>
    </source>
</evidence>
<feature type="region of interest" description="Disordered" evidence="1">
    <location>
        <begin position="1"/>
        <end position="63"/>
    </location>
</feature>
<dbReference type="Pfam" id="PF17919">
    <property type="entry name" value="RT_RNaseH_2"/>
    <property type="match status" value="1"/>
</dbReference>
<dbReference type="EMBL" id="DP000011">
    <property type="protein sequence ID" value="ABA96936.2"/>
    <property type="molecule type" value="Genomic_DNA"/>
</dbReference>
<dbReference type="PANTHER" id="PTHR48475">
    <property type="entry name" value="RIBONUCLEASE H"/>
    <property type="match status" value="1"/>
</dbReference>
<dbReference type="InterPro" id="IPR036397">
    <property type="entry name" value="RNaseH_sf"/>
</dbReference>
<name>Q2QUU5_ORYSJ</name>
<accession>Q2QUU5</accession>
<dbReference type="InterPro" id="IPR012337">
    <property type="entry name" value="RNaseH-like_sf"/>
</dbReference>
<dbReference type="SUPFAM" id="SSF53098">
    <property type="entry name" value="Ribonuclease H-like"/>
    <property type="match status" value="2"/>
</dbReference>
<reference evidence="3" key="1">
    <citation type="journal article" date="2005" name="BMC Biol.">
        <title>The sequence of rice chromosomes 11 and 12, rich in disease resistance genes and recent gene duplications.</title>
        <authorList>
            <consortium name="The rice chromosomes 11 and 12 sequencing consortia"/>
        </authorList>
    </citation>
    <scope>NUCLEOTIDE SEQUENCE [LARGE SCALE GENOMIC DNA]</scope>
</reference>
<proteinExistence type="predicted"/>
<dbReference type="InterPro" id="IPR043128">
    <property type="entry name" value="Rev_trsase/Diguanyl_cyclase"/>
</dbReference>
<protein>
    <submittedName>
        <fullName evidence="3">Retrotransposon protein, putative, unclassified</fullName>
    </submittedName>
</protein>